<reference evidence="9" key="2">
    <citation type="submission" date="2025-09" db="UniProtKB">
        <authorList>
            <consortium name="Ensembl"/>
        </authorList>
    </citation>
    <scope>IDENTIFICATION</scope>
</reference>
<dbReference type="GO" id="GO:0005344">
    <property type="term" value="F:oxygen carrier activity"/>
    <property type="evidence" value="ECO:0007669"/>
    <property type="project" value="UniProtKB-KW"/>
</dbReference>
<proteinExistence type="inferred from homology"/>
<keyword evidence="2 7" id="KW-0813">Transport</keyword>
<dbReference type="InterPro" id="IPR009050">
    <property type="entry name" value="Globin-like_sf"/>
</dbReference>
<dbReference type="OrthoDB" id="8751793at2759"/>
<evidence type="ECO:0000256" key="4">
    <source>
        <dbReference type="ARBA" id="ARBA00022621"/>
    </source>
</evidence>
<dbReference type="InterPro" id="IPR050056">
    <property type="entry name" value="Hemoglobin_oxygen_transport"/>
</dbReference>
<keyword evidence="4 7" id="KW-0561">Oxygen transport</keyword>
<reference evidence="9" key="1">
    <citation type="submission" date="2025-08" db="UniProtKB">
        <authorList>
            <consortium name="Ensembl"/>
        </authorList>
    </citation>
    <scope>IDENTIFICATION</scope>
</reference>
<sequence>MPHKTDGMSTVQKEALRSFWDKIAPEAKPLGSEAMYRLLNVYPCTKSYFMHYDQSQSSPDLLIHGGKVMNAIGAGIKNIDHNLCGEMGGLPDLHTKRLRLEMEHFRFFSIVLQITLARNYPQDFDAELQNAWEKYLHVLSSVLLNIFP</sequence>
<dbReference type="GO" id="GO:0043177">
    <property type="term" value="F:organic acid binding"/>
    <property type="evidence" value="ECO:0007669"/>
    <property type="project" value="TreeGrafter"/>
</dbReference>
<name>A0A8C5N1D8_9ANUR</name>
<dbReference type="Gene3D" id="1.10.490.10">
    <property type="entry name" value="Globins"/>
    <property type="match status" value="1"/>
</dbReference>
<dbReference type="GO" id="GO:0004601">
    <property type="term" value="F:peroxidase activity"/>
    <property type="evidence" value="ECO:0007669"/>
    <property type="project" value="TreeGrafter"/>
</dbReference>
<comment type="similarity">
    <text evidence="1 7">Belongs to the globin family.</text>
</comment>
<organism evidence="9 10">
    <name type="scientific">Leptobrachium leishanense</name>
    <name type="common">Leishan spiny toad</name>
    <dbReference type="NCBI Taxonomy" id="445787"/>
    <lineage>
        <taxon>Eukaryota</taxon>
        <taxon>Metazoa</taxon>
        <taxon>Chordata</taxon>
        <taxon>Craniata</taxon>
        <taxon>Vertebrata</taxon>
        <taxon>Euteleostomi</taxon>
        <taxon>Amphibia</taxon>
        <taxon>Batrachia</taxon>
        <taxon>Anura</taxon>
        <taxon>Pelobatoidea</taxon>
        <taxon>Megophryidae</taxon>
        <taxon>Leptobrachium</taxon>
    </lineage>
</organism>
<feature type="domain" description="Globin" evidence="8">
    <location>
        <begin position="7"/>
        <end position="148"/>
    </location>
</feature>
<evidence type="ECO:0000313" key="10">
    <source>
        <dbReference type="Proteomes" id="UP000694569"/>
    </source>
</evidence>
<evidence type="ECO:0000256" key="7">
    <source>
        <dbReference type="RuleBase" id="RU000356"/>
    </source>
</evidence>
<evidence type="ECO:0000256" key="5">
    <source>
        <dbReference type="ARBA" id="ARBA00022723"/>
    </source>
</evidence>
<dbReference type="GO" id="GO:0031838">
    <property type="term" value="C:haptoglobin-hemoglobin complex"/>
    <property type="evidence" value="ECO:0007669"/>
    <property type="project" value="TreeGrafter"/>
</dbReference>
<keyword evidence="6" id="KW-0408">Iron</keyword>
<dbReference type="GO" id="GO:0019825">
    <property type="term" value="F:oxygen binding"/>
    <property type="evidence" value="ECO:0007669"/>
    <property type="project" value="InterPro"/>
</dbReference>
<dbReference type="GO" id="GO:0046872">
    <property type="term" value="F:metal ion binding"/>
    <property type="evidence" value="ECO:0007669"/>
    <property type="project" value="UniProtKB-KW"/>
</dbReference>
<dbReference type="AlphaFoldDB" id="A0A8C5N1D8"/>
<dbReference type="InterPro" id="IPR002338">
    <property type="entry name" value="Hemoglobin_a-typ"/>
</dbReference>
<evidence type="ECO:0000256" key="2">
    <source>
        <dbReference type="ARBA" id="ARBA00022448"/>
    </source>
</evidence>
<keyword evidence="10" id="KW-1185">Reference proteome</keyword>
<protein>
    <recommendedName>
        <fullName evidence="8">Globin domain-containing protein</fullName>
    </recommendedName>
</protein>
<dbReference type="GO" id="GO:0031720">
    <property type="term" value="F:haptoglobin binding"/>
    <property type="evidence" value="ECO:0007669"/>
    <property type="project" value="TreeGrafter"/>
</dbReference>
<evidence type="ECO:0000313" key="9">
    <source>
        <dbReference type="Ensembl" id="ENSLLEP00000021304.1"/>
    </source>
</evidence>
<keyword evidence="3 7" id="KW-0349">Heme</keyword>
<evidence type="ECO:0000259" key="8">
    <source>
        <dbReference type="PROSITE" id="PS01033"/>
    </source>
</evidence>
<keyword evidence="5" id="KW-0479">Metal-binding</keyword>
<accession>A0A8C5N1D8</accession>
<evidence type="ECO:0000256" key="1">
    <source>
        <dbReference type="ARBA" id="ARBA00008705"/>
    </source>
</evidence>
<dbReference type="Proteomes" id="UP000694569">
    <property type="component" value="Unplaced"/>
</dbReference>
<dbReference type="GO" id="GO:0072562">
    <property type="term" value="C:blood microparticle"/>
    <property type="evidence" value="ECO:0007669"/>
    <property type="project" value="TreeGrafter"/>
</dbReference>
<dbReference type="PRINTS" id="PR00612">
    <property type="entry name" value="ALPHAHAEM"/>
</dbReference>
<dbReference type="Ensembl" id="ENSLLET00000022125.1">
    <property type="protein sequence ID" value="ENSLLEP00000021304.1"/>
    <property type="gene ID" value="ENSLLEG00000013481.1"/>
</dbReference>
<dbReference type="GeneTree" id="ENSGT00940000158623"/>
<dbReference type="PANTHER" id="PTHR11442">
    <property type="entry name" value="HEMOGLOBIN FAMILY MEMBER"/>
    <property type="match status" value="1"/>
</dbReference>
<dbReference type="GO" id="GO:0042744">
    <property type="term" value="P:hydrogen peroxide catabolic process"/>
    <property type="evidence" value="ECO:0007669"/>
    <property type="project" value="TreeGrafter"/>
</dbReference>
<evidence type="ECO:0000256" key="6">
    <source>
        <dbReference type="ARBA" id="ARBA00023004"/>
    </source>
</evidence>
<dbReference type="InterPro" id="IPR012292">
    <property type="entry name" value="Globin/Proto"/>
</dbReference>
<dbReference type="SUPFAM" id="SSF46458">
    <property type="entry name" value="Globin-like"/>
    <property type="match status" value="1"/>
</dbReference>
<dbReference type="GO" id="GO:0005833">
    <property type="term" value="C:hemoglobin complex"/>
    <property type="evidence" value="ECO:0007669"/>
    <property type="project" value="InterPro"/>
</dbReference>
<dbReference type="InterPro" id="IPR000971">
    <property type="entry name" value="Globin"/>
</dbReference>
<evidence type="ECO:0000256" key="3">
    <source>
        <dbReference type="ARBA" id="ARBA00022617"/>
    </source>
</evidence>
<dbReference type="PANTHER" id="PTHR11442:SF41">
    <property type="entry name" value="HEMOGLOBIN SUBUNIT ZETA"/>
    <property type="match status" value="1"/>
</dbReference>
<dbReference type="Pfam" id="PF00042">
    <property type="entry name" value="Globin"/>
    <property type="match status" value="1"/>
</dbReference>
<dbReference type="GO" id="GO:0020037">
    <property type="term" value="F:heme binding"/>
    <property type="evidence" value="ECO:0007669"/>
    <property type="project" value="InterPro"/>
</dbReference>
<dbReference type="PROSITE" id="PS01033">
    <property type="entry name" value="GLOBIN"/>
    <property type="match status" value="1"/>
</dbReference>